<sequence>MIATDFANITWTGHVLNQHDVWYADTIKPSDITQAWTPSTSTPWAYVVGNRDGAVGVRGLRTATQGARLLYQPQGSFSDMSLTMELTPEKIAGQGFGSATDQYLEVYIKWDPATQTGYALRFQRLSKDPLNGDQAIPSSGNSTRVSMIEYVNGTRTILPNSYVESSVYMPGARLVFKLVGNVLSADVTTASAQTNTQLGYKLPSEIHFSATLPNASSTVGGFGVQFTGTTSDGNRTELENIEVTLQSR</sequence>
<comment type="caution">
    <text evidence="2">The sequence shown here is derived from an EMBL/GenBank/DDBJ whole genome shotgun (WGS) entry which is preliminary data.</text>
</comment>
<evidence type="ECO:0000313" key="1">
    <source>
        <dbReference type="EMBL" id="KAF7599500.1"/>
    </source>
</evidence>
<dbReference type="Proteomes" id="UP000216107">
    <property type="component" value="Unassembled WGS sequence"/>
</dbReference>
<protein>
    <submittedName>
        <fullName evidence="2">Uncharacterized protein</fullName>
    </submittedName>
</protein>
<dbReference type="RefSeq" id="WP_095524275.1">
    <property type="nucleotide sequence ID" value="NZ_MDUX01000019.1"/>
</dbReference>
<gene>
    <name evidence="1" type="ORF">BGI27_07440</name>
    <name evidence="2" type="ORF">CGU29_04670</name>
</gene>
<dbReference type="EMBL" id="NMRN01000008">
    <property type="protein sequence ID" value="PAS94306.1"/>
    <property type="molecule type" value="Genomic_DNA"/>
</dbReference>
<evidence type="ECO:0000313" key="2">
    <source>
        <dbReference type="EMBL" id="PAS94306.1"/>
    </source>
</evidence>
<dbReference type="Proteomes" id="UP000623509">
    <property type="component" value="Unassembled WGS sequence"/>
</dbReference>
<organism evidence="2 3">
    <name type="scientific">Candidatus Dactylopiibacterium carminicum</name>
    <dbReference type="NCBI Taxonomy" id="857335"/>
    <lineage>
        <taxon>Bacteria</taxon>
        <taxon>Pseudomonadati</taxon>
        <taxon>Pseudomonadota</taxon>
        <taxon>Betaproteobacteria</taxon>
        <taxon>Rhodocyclales</taxon>
        <taxon>Rhodocyclaceae</taxon>
        <taxon>Candidatus Dactylopiibacterium</taxon>
    </lineage>
</organism>
<reference evidence="2 3" key="2">
    <citation type="submission" date="2017-07" db="EMBL/GenBank/DDBJ databases">
        <title>Candidatus Dactylopiibacterium carminicum, a nitrogen-fixing symbiont of the cochineal insect Dactylopius coccus and Dactylopius opuntiae (Hemiptera: Coccoidea: Dactylopiidae).</title>
        <authorList>
            <person name="Vera A."/>
        </authorList>
    </citation>
    <scope>NUCLEOTIDE SEQUENCE [LARGE SCALE GENOMIC DNA]</scope>
    <source>
        <strain evidence="2 3">NFDCM</strain>
    </source>
</reference>
<keyword evidence="4" id="KW-1185">Reference proteome</keyword>
<evidence type="ECO:0000313" key="3">
    <source>
        <dbReference type="Proteomes" id="UP000216107"/>
    </source>
</evidence>
<proteinExistence type="predicted"/>
<evidence type="ECO:0000313" key="4">
    <source>
        <dbReference type="Proteomes" id="UP000623509"/>
    </source>
</evidence>
<dbReference type="EMBL" id="MDUX01000019">
    <property type="protein sequence ID" value="KAF7599500.1"/>
    <property type="molecule type" value="Genomic_DNA"/>
</dbReference>
<dbReference type="OrthoDB" id="1021116at2"/>
<accession>A0A272EW69</accession>
<name>A0A272EW69_9RHOO</name>
<dbReference type="AlphaFoldDB" id="A0A272EW69"/>
<reference evidence="1 4" key="1">
    <citation type="submission" date="2016-08" db="EMBL/GenBank/DDBJ databases">
        <title>Candidatus Dactylopiibacterium carminicum genome sequence.</title>
        <authorList>
            <person name="Ramirez-Puebla S.T."/>
            <person name="Ormeno-Orrillo E."/>
            <person name="Vera-Ponce De Leon A."/>
            <person name="Luis L."/>
            <person name="Sanchez-Flores A."/>
            <person name="Monica R."/>
            <person name="Martinez-Romero E."/>
        </authorList>
    </citation>
    <scope>NUCLEOTIDE SEQUENCE [LARGE SCALE GENOMIC DNA]</scope>
    <source>
        <strain evidence="1">END1</strain>
    </source>
</reference>